<feature type="region of interest" description="Disordered" evidence="4">
    <location>
        <begin position="81"/>
        <end position="105"/>
    </location>
</feature>
<organism evidence="6 7">
    <name type="scientific">Sinocyclocheilus rhinocerous</name>
    <dbReference type="NCBI Taxonomy" id="307959"/>
    <lineage>
        <taxon>Eukaryota</taxon>
        <taxon>Metazoa</taxon>
        <taxon>Chordata</taxon>
        <taxon>Craniata</taxon>
        <taxon>Vertebrata</taxon>
        <taxon>Euteleostomi</taxon>
        <taxon>Actinopterygii</taxon>
        <taxon>Neopterygii</taxon>
        <taxon>Teleostei</taxon>
        <taxon>Ostariophysi</taxon>
        <taxon>Cypriniformes</taxon>
        <taxon>Cyprinidae</taxon>
        <taxon>Cyprininae</taxon>
        <taxon>Sinocyclocheilus</taxon>
    </lineage>
</organism>
<dbReference type="GO" id="GO:0005525">
    <property type="term" value="F:GTP binding"/>
    <property type="evidence" value="ECO:0007669"/>
    <property type="project" value="UniProtKB-KW"/>
</dbReference>
<proteinExistence type="inferred from homology"/>
<evidence type="ECO:0000313" key="6">
    <source>
        <dbReference type="Ensembl" id="ENSSRHP00000023905.1"/>
    </source>
</evidence>
<dbReference type="AlphaFoldDB" id="A0A673HDG3"/>
<dbReference type="GO" id="GO:0003924">
    <property type="term" value="F:GTPase activity"/>
    <property type="evidence" value="ECO:0007669"/>
    <property type="project" value="InterPro"/>
</dbReference>
<protein>
    <submittedName>
        <fullName evidence="6">Mitochondrial ribosome-associated GTPase 2-like</fullName>
    </submittedName>
</protein>
<dbReference type="Ensembl" id="ENSSRHT00000024626.1">
    <property type="protein sequence ID" value="ENSSRHP00000023905.1"/>
    <property type="gene ID" value="ENSSRHG00000012571.1"/>
</dbReference>
<keyword evidence="2" id="KW-0547">Nucleotide-binding</keyword>
<dbReference type="InterPro" id="IPR036726">
    <property type="entry name" value="GTP1_OBG_dom_sf"/>
</dbReference>
<keyword evidence="3" id="KW-0342">GTP-binding</keyword>
<dbReference type="FunFam" id="2.70.210.12:FF:000001">
    <property type="entry name" value="GTPase Obg"/>
    <property type="match status" value="1"/>
</dbReference>
<reference evidence="6" key="2">
    <citation type="submission" date="2025-09" db="UniProtKB">
        <authorList>
            <consortium name="Ensembl"/>
        </authorList>
    </citation>
    <scope>IDENTIFICATION</scope>
</reference>
<dbReference type="GO" id="GO:0005739">
    <property type="term" value="C:mitochondrion"/>
    <property type="evidence" value="ECO:0007669"/>
    <property type="project" value="TreeGrafter"/>
</dbReference>
<feature type="domain" description="Obg" evidence="5">
    <location>
        <begin position="69"/>
        <end position="223"/>
    </location>
</feature>
<name>A0A673HDG3_9TELE</name>
<dbReference type="Proteomes" id="UP000472270">
    <property type="component" value="Unassembled WGS sequence"/>
</dbReference>
<comment type="similarity">
    <text evidence="1">Belongs to the TRAFAC class OBG-HflX-like GTPase superfamily. OBG GTPase family.</text>
</comment>
<reference evidence="6" key="1">
    <citation type="submission" date="2025-08" db="UniProtKB">
        <authorList>
            <consortium name="Ensembl"/>
        </authorList>
    </citation>
    <scope>IDENTIFICATION</scope>
</reference>
<evidence type="ECO:0000256" key="3">
    <source>
        <dbReference type="ARBA" id="ARBA00023134"/>
    </source>
</evidence>
<sequence>LHHSRWRYAPLKLVRNSPLNQKKKKKKKKKKLGMLLEKHMKLLRLYGGLLIQRAHKHTAARLSEKKLVRCFVDHRRVKVAAGSGGDGASSFHSEPRKEWGGPDGGNGGAGGDIIIKVDQQVKSLSSVSTVYRGKDGEAGSSQNRFGRNASPTYIAVPVGTLVKEEGSMLADLAQHGQLYTVAYGGAGGKGNRFFLSNENRAPLCATPGEKGQERVVQLELRTMAHAALVSAKPVSKIVLSPACTCPFCGYYEECW</sequence>
<evidence type="ECO:0000313" key="7">
    <source>
        <dbReference type="Proteomes" id="UP000472270"/>
    </source>
</evidence>
<dbReference type="GO" id="GO:0042254">
    <property type="term" value="P:ribosome biogenesis"/>
    <property type="evidence" value="ECO:0007669"/>
    <property type="project" value="UniProtKB-UniRule"/>
</dbReference>
<evidence type="ECO:0000256" key="1">
    <source>
        <dbReference type="ARBA" id="ARBA00007699"/>
    </source>
</evidence>
<dbReference type="InterPro" id="IPR006169">
    <property type="entry name" value="GTP1_OBG_dom"/>
</dbReference>
<dbReference type="Pfam" id="PF01018">
    <property type="entry name" value="GTP1_OBG"/>
    <property type="match status" value="1"/>
</dbReference>
<dbReference type="PANTHER" id="PTHR11702:SF31">
    <property type="entry name" value="MITOCHONDRIAL RIBOSOME-ASSOCIATED GTPASE 2"/>
    <property type="match status" value="1"/>
</dbReference>
<evidence type="ECO:0000259" key="5">
    <source>
        <dbReference type="PROSITE" id="PS51883"/>
    </source>
</evidence>
<evidence type="ECO:0000256" key="2">
    <source>
        <dbReference type="ARBA" id="ARBA00022741"/>
    </source>
</evidence>
<gene>
    <name evidence="6" type="primary">LOC107748997</name>
</gene>
<dbReference type="Gene3D" id="2.70.210.12">
    <property type="entry name" value="GTP1/OBG domain"/>
    <property type="match status" value="1"/>
</dbReference>
<dbReference type="SUPFAM" id="SSF82051">
    <property type="entry name" value="Obg GTP-binding protein N-terminal domain"/>
    <property type="match status" value="1"/>
</dbReference>
<dbReference type="PANTHER" id="PTHR11702">
    <property type="entry name" value="DEVELOPMENTALLY REGULATED GTP-BINDING PROTEIN-RELATED"/>
    <property type="match status" value="1"/>
</dbReference>
<dbReference type="PROSITE" id="PS51883">
    <property type="entry name" value="OBG"/>
    <property type="match status" value="1"/>
</dbReference>
<evidence type="ECO:0000256" key="4">
    <source>
        <dbReference type="SAM" id="MobiDB-lite"/>
    </source>
</evidence>
<accession>A0A673HDG3</accession>
<keyword evidence="7" id="KW-1185">Reference proteome</keyword>
<dbReference type="InterPro" id="IPR045086">
    <property type="entry name" value="OBG_GTPase"/>
</dbReference>